<organism evidence="2 3">
    <name type="scientific">Alkaliphilus pronyensis</name>
    <dbReference type="NCBI Taxonomy" id="1482732"/>
    <lineage>
        <taxon>Bacteria</taxon>
        <taxon>Bacillati</taxon>
        <taxon>Bacillota</taxon>
        <taxon>Clostridia</taxon>
        <taxon>Peptostreptococcales</taxon>
        <taxon>Natronincolaceae</taxon>
        <taxon>Alkaliphilus</taxon>
    </lineage>
</organism>
<accession>A0A6I0EYQ4</accession>
<dbReference type="EMBL" id="WBZC01000034">
    <property type="protein sequence ID" value="KAB3534060.1"/>
    <property type="molecule type" value="Genomic_DNA"/>
</dbReference>
<sequence>MKLIRSIIKNNRGELHLDLMAHMFKLLIITLLIFQLSIFLVDVGMVYMAINETMRKAQSEGMINRDYLEEQLVKRNKDPRDITATAIPSFNNYANKLGDGLSLHVEYEYNVSFSGYWNVSIPLKLRVHGTNQGYYGSGYGEGW</sequence>
<keyword evidence="3" id="KW-1185">Reference proteome</keyword>
<name>A0A6I0EYQ4_9FIRM</name>
<dbReference type="Proteomes" id="UP000432715">
    <property type="component" value="Unassembled WGS sequence"/>
</dbReference>
<keyword evidence="1" id="KW-0812">Transmembrane</keyword>
<dbReference type="AlphaFoldDB" id="A0A6I0EYQ4"/>
<keyword evidence="1" id="KW-0472">Membrane</keyword>
<gene>
    <name evidence="2" type="ORF">F8154_09850</name>
</gene>
<evidence type="ECO:0000256" key="1">
    <source>
        <dbReference type="SAM" id="Phobius"/>
    </source>
</evidence>
<evidence type="ECO:0000313" key="3">
    <source>
        <dbReference type="Proteomes" id="UP000432715"/>
    </source>
</evidence>
<feature type="transmembrane region" description="Helical" evidence="1">
    <location>
        <begin position="26"/>
        <end position="50"/>
    </location>
</feature>
<comment type="caution">
    <text evidence="2">The sequence shown here is derived from an EMBL/GenBank/DDBJ whole genome shotgun (WGS) entry which is preliminary data.</text>
</comment>
<reference evidence="2 3" key="1">
    <citation type="submission" date="2019-10" db="EMBL/GenBank/DDBJ databases">
        <title>Alkaliphilus serpentinus sp. nov. and Alkaliphilus pronyensis sp. nov., two novel anaerobic alkaliphilic species isolated from the serpentinized-hosted hydrothermal field of the Prony Bay (New Caledonia).</title>
        <authorList>
            <person name="Postec A."/>
        </authorList>
    </citation>
    <scope>NUCLEOTIDE SEQUENCE [LARGE SCALE GENOMIC DNA]</scope>
    <source>
        <strain evidence="2 3">LacV</strain>
    </source>
</reference>
<keyword evidence="1" id="KW-1133">Transmembrane helix</keyword>
<evidence type="ECO:0008006" key="4">
    <source>
        <dbReference type="Google" id="ProtNLM"/>
    </source>
</evidence>
<protein>
    <recommendedName>
        <fullName evidence="4">DUF4320 family protein</fullName>
    </recommendedName>
</protein>
<dbReference type="RefSeq" id="WP_151861448.1">
    <property type="nucleotide sequence ID" value="NZ_WBZC01000034.1"/>
</dbReference>
<evidence type="ECO:0000313" key="2">
    <source>
        <dbReference type="EMBL" id="KAB3534060.1"/>
    </source>
</evidence>
<dbReference type="OrthoDB" id="1954647at2"/>
<proteinExistence type="predicted"/>